<feature type="non-terminal residue" evidence="2">
    <location>
        <position position="1"/>
    </location>
</feature>
<feature type="compositionally biased region" description="Basic residues" evidence="1">
    <location>
        <begin position="230"/>
        <end position="239"/>
    </location>
</feature>
<feature type="region of interest" description="Disordered" evidence="1">
    <location>
        <begin position="56"/>
        <end position="79"/>
    </location>
</feature>
<dbReference type="Gramene" id="TVU04479">
    <property type="protein sequence ID" value="TVU04479"/>
    <property type="gene ID" value="EJB05_47590"/>
</dbReference>
<evidence type="ECO:0000313" key="3">
    <source>
        <dbReference type="Proteomes" id="UP000324897"/>
    </source>
</evidence>
<reference evidence="2 3" key="1">
    <citation type="journal article" date="2019" name="Sci. Rep.">
        <title>A high-quality genome of Eragrostis curvula grass provides insights into Poaceae evolution and supports new strategies to enhance forage quality.</title>
        <authorList>
            <person name="Carballo J."/>
            <person name="Santos B.A.C.M."/>
            <person name="Zappacosta D."/>
            <person name="Garbus I."/>
            <person name="Selva J.P."/>
            <person name="Gallo C.A."/>
            <person name="Diaz A."/>
            <person name="Albertini E."/>
            <person name="Caccamo M."/>
            <person name="Echenique V."/>
        </authorList>
    </citation>
    <scope>NUCLEOTIDE SEQUENCE [LARGE SCALE GENOMIC DNA]</scope>
    <source>
        <strain evidence="3">cv. Victoria</strain>
        <tissue evidence="2">Leaf</tissue>
    </source>
</reference>
<feature type="region of interest" description="Disordered" evidence="1">
    <location>
        <begin position="211"/>
        <end position="253"/>
    </location>
</feature>
<dbReference type="AlphaFoldDB" id="A0A5J9SZG0"/>
<protein>
    <submittedName>
        <fullName evidence="2">Uncharacterized protein</fullName>
    </submittedName>
</protein>
<dbReference type="EMBL" id="RWGY01000051">
    <property type="protein sequence ID" value="TVU04479.1"/>
    <property type="molecule type" value="Genomic_DNA"/>
</dbReference>
<proteinExistence type="predicted"/>
<name>A0A5J9SZG0_9POAL</name>
<feature type="region of interest" description="Disordered" evidence="1">
    <location>
        <begin position="143"/>
        <end position="162"/>
    </location>
</feature>
<keyword evidence="3" id="KW-1185">Reference proteome</keyword>
<accession>A0A5J9SZG0</accession>
<evidence type="ECO:0000313" key="2">
    <source>
        <dbReference type="EMBL" id="TVU04479.1"/>
    </source>
</evidence>
<sequence length="253" mass="27168">MAGSSGRKNTWATLQQFNRRRRGLVSATNPTTRFDHAVFSLEGEATVATATGTSSIVDRRPWSGAPIGGSEEHTDEQGSESCRLALADVVAADRRRNGSRLLVFVPNSGARRCLSVSPCSPSPRKAARCPQLRRRLQASPGEALGAAPCCSSASTSRRLSAPLPSSSIRRRWVLPRPRSRLTFGNRDLFARTGTVLLVYVAAAAADVAEASLSPDASSRDLPLDSGTRKVQIRPRRLHAASRNSELRTPMPAA</sequence>
<comment type="caution">
    <text evidence="2">The sequence shown here is derived from an EMBL/GenBank/DDBJ whole genome shotgun (WGS) entry which is preliminary data.</text>
</comment>
<evidence type="ECO:0000256" key="1">
    <source>
        <dbReference type="SAM" id="MobiDB-lite"/>
    </source>
</evidence>
<organism evidence="2 3">
    <name type="scientific">Eragrostis curvula</name>
    <name type="common">weeping love grass</name>
    <dbReference type="NCBI Taxonomy" id="38414"/>
    <lineage>
        <taxon>Eukaryota</taxon>
        <taxon>Viridiplantae</taxon>
        <taxon>Streptophyta</taxon>
        <taxon>Embryophyta</taxon>
        <taxon>Tracheophyta</taxon>
        <taxon>Spermatophyta</taxon>
        <taxon>Magnoliopsida</taxon>
        <taxon>Liliopsida</taxon>
        <taxon>Poales</taxon>
        <taxon>Poaceae</taxon>
        <taxon>PACMAD clade</taxon>
        <taxon>Chloridoideae</taxon>
        <taxon>Eragrostideae</taxon>
        <taxon>Eragrostidinae</taxon>
        <taxon>Eragrostis</taxon>
    </lineage>
</organism>
<gene>
    <name evidence="2" type="ORF">EJB05_47590</name>
</gene>
<dbReference type="Proteomes" id="UP000324897">
    <property type="component" value="Unassembled WGS sequence"/>
</dbReference>